<dbReference type="PANTHER" id="PTHR45661">
    <property type="entry name" value="SURFACE ANTIGEN"/>
    <property type="match status" value="1"/>
</dbReference>
<comment type="caution">
    <text evidence="1">The sequence shown here is derived from an EMBL/GenBank/DDBJ whole genome shotgun (WGS) entry which is preliminary data.</text>
</comment>
<dbReference type="AlphaFoldDB" id="A0AAD8Y1S8"/>
<keyword evidence="2" id="KW-1185">Reference proteome</keyword>
<dbReference type="Gene3D" id="3.80.10.10">
    <property type="entry name" value="Ribonuclease Inhibitor"/>
    <property type="match status" value="1"/>
</dbReference>
<protein>
    <recommendedName>
        <fullName evidence="3">Leucine-rich repeat domain-containing protein</fullName>
    </recommendedName>
</protein>
<dbReference type="EMBL" id="JATAAI010000023">
    <property type="protein sequence ID" value="KAK1737837.1"/>
    <property type="molecule type" value="Genomic_DNA"/>
</dbReference>
<evidence type="ECO:0000313" key="1">
    <source>
        <dbReference type="EMBL" id="KAK1737837.1"/>
    </source>
</evidence>
<dbReference type="Pfam" id="PF13306">
    <property type="entry name" value="LRR_5"/>
    <property type="match status" value="1"/>
</dbReference>
<dbReference type="Proteomes" id="UP001224775">
    <property type="component" value="Unassembled WGS sequence"/>
</dbReference>
<reference evidence="1" key="1">
    <citation type="submission" date="2023-06" db="EMBL/GenBank/DDBJ databases">
        <title>Survivors Of The Sea: Transcriptome response of Skeletonema marinoi to long-term dormancy.</title>
        <authorList>
            <person name="Pinder M.I.M."/>
            <person name="Kourtchenko O."/>
            <person name="Robertson E.K."/>
            <person name="Larsson T."/>
            <person name="Maumus F."/>
            <person name="Osuna-Cruz C.M."/>
            <person name="Vancaester E."/>
            <person name="Stenow R."/>
            <person name="Vandepoele K."/>
            <person name="Ploug H."/>
            <person name="Bruchert V."/>
            <person name="Godhe A."/>
            <person name="Topel M."/>
        </authorList>
    </citation>
    <scope>NUCLEOTIDE SEQUENCE</scope>
    <source>
        <strain evidence="1">R05AC</strain>
    </source>
</reference>
<dbReference type="SUPFAM" id="SSF52058">
    <property type="entry name" value="L domain-like"/>
    <property type="match status" value="1"/>
</dbReference>
<evidence type="ECO:0008006" key="3">
    <source>
        <dbReference type="Google" id="ProtNLM"/>
    </source>
</evidence>
<gene>
    <name evidence="1" type="ORF">QTG54_011609</name>
</gene>
<evidence type="ECO:0000313" key="2">
    <source>
        <dbReference type="Proteomes" id="UP001224775"/>
    </source>
</evidence>
<dbReference type="InterPro" id="IPR053139">
    <property type="entry name" value="Surface_bspA-like"/>
</dbReference>
<accession>A0AAD8Y1S8</accession>
<organism evidence="1 2">
    <name type="scientific">Skeletonema marinoi</name>
    <dbReference type="NCBI Taxonomy" id="267567"/>
    <lineage>
        <taxon>Eukaryota</taxon>
        <taxon>Sar</taxon>
        <taxon>Stramenopiles</taxon>
        <taxon>Ochrophyta</taxon>
        <taxon>Bacillariophyta</taxon>
        <taxon>Coscinodiscophyceae</taxon>
        <taxon>Thalassiosirophycidae</taxon>
        <taxon>Thalassiosirales</taxon>
        <taxon>Skeletonemataceae</taxon>
        <taxon>Skeletonema</taxon>
        <taxon>Skeletonema marinoi-dohrnii complex</taxon>
    </lineage>
</organism>
<proteinExistence type="predicted"/>
<sequence length="361" mass="40319">MNLVIVIGMFFDGDEGAFVKSEERGLDGMGAEMTRQARKRKTLQKVCLRANRKIGNFTWPSRGMKVVERIGDDEVIPRDATHVIVASIRVIPAQAFFGNPSIIEVICDVTVKEVGEGALKWCQSLRRVIMPGVEVIERGAFNCCVNLTDVECGKLEIIKDSAFTQCTSLGSISLPSAKIVEREAFFNCKALTDATFSSELERIEMGAFVNCRSLERIIIPLKDGIVTADDTFRGCDNLKQVDLVQGPVHETIAALLLEEWGNDMYEEIDSINQILPTAPGGVSYYEISHHDDGGKARAIRTWIRSVLRKIIHYKAEHQRIVDEAATYLQLALPRDIVIKNVLPFLELPSCTFEVELEEEDD</sequence>
<dbReference type="InterPro" id="IPR026906">
    <property type="entry name" value="LRR_5"/>
</dbReference>
<dbReference type="PANTHER" id="PTHR45661:SF3">
    <property type="entry name" value="IG-LIKE DOMAIN-CONTAINING PROTEIN"/>
    <property type="match status" value="1"/>
</dbReference>
<dbReference type="InterPro" id="IPR032675">
    <property type="entry name" value="LRR_dom_sf"/>
</dbReference>
<name>A0AAD8Y1S8_9STRA</name>